<reference evidence="2 3" key="1">
    <citation type="submission" date="2017-01" db="EMBL/GenBank/DDBJ databases">
        <authorList>
            <person name="Mah S.A."/>
            <person name="Swanson W.J."/>
            <person name="Moy G.W."/>
            <person name="Vacquier V.D."/>
        </authorList>
    </citation>
    <scope>NUCLEOTIDE SEQUENCE [LARGE SCALE GENOMIC DNA]</scope>
    <source>
        <strain evidence="2 3">ASpG1</strain>
    </source>
</reference>
<protein>
    <submittedName>
        <fullName evidence="2">GAF domain-containing protein</fullName>
    </submittedName>
</protein>
<dbReference type="STRING" id="159291.SAMN05920897_101167"/>
<feature type="domain" description="GAF" evidence="1">
    <location>
        <begin position="35"/>
        <end position="164"/>
    </location>
</feature>
<name>A0A1N6NBB4_9SPIO</name>
<organism evidence="2 3">
    <name type="scientific">Alkalispirochaeta americana</name>
    <dbReference type="NCBI Taxonomy" id="159291"/>
    <lineage>
        <taxon>Bacteria</taxon>
        <taxon>Pseudomonadati</taxon>
        <taxon>Spirochaetota</taxon>
        <taxon>Spirochaetia</taxon>
        <taxon>Spirochaetales</taxon>
        <taxon>Spirochaetaceae</taxon>
        <taxon>Alkalispirochaeta</taxon>
    </lineage>
</organism>
<evidence type="ECO:0000313" key="3">
    <source>
        <dbReference type="Proteomes" id="UP000186400"/>
    </source>
</evidence>
<accession>A0A1N6NBB4</accession>
<dbReference type="AlphaFoldDB" id="A0A1N6NBB4"/>
<dbReference type="Pfam" id="PF01590">
    <property type="entry name" value="GAF"/>
    <property type="match status" value="1"/>
</dbReference>
<dbReference type="Proteomes" id="UP000186400">
    <property type="component" value="Unassembled WGS sequence"/>
</dbReference>
<dbReference type="SUPFAM" id="SSF55781">
    <property type="entry name" value="GAF domain-like"/>
    <property type="match status" value="1"/>
</dbReference>
<dbReference type="InterPro" id="IPR003018">
    <property type="entry name" value="GAF"/>
</dbReference>
<proteinExistence type="predicted"/>
<dbReference type="Gene3D" id="3.30.450.40">
    <property type="match status" value="1"/>
</dbReference>
<evidence type="ECO:0000313" key="2">
    <source>
        <dbReference type="EMBL" id="SIP89345.1"/>
    </source>
</evidence>
<sequence>MREKEREPSRATVDYGVLFQACRQELLRGAPRQAGLQLVCDLLRREVSHYDWFGLYIAVPEERMLVLGPFSGSPTEHVRIPYGRGICGQAAERAETFLVDDVSAQENYLACSLSVRSEIVVPIFGPPGSDREGVVIGEIDIDSHRPGAFSGEDQRFLQDLALEMAPFVPRVPSVG</sequence>
<evidence type="ECO:0000259" key="1">
    <source>
        <dbReference type="Pfam" id="PF01590"/>
    </source>
</evidence>
<dbReference type="InterPro" id="IPR029016">
    <property type="entry name" value="GAF-like_dom_sf"/>
</dbReference>
<gene>
    <name evidence="2" type="ORF">SAMN05920897_101167</name>
</gene>
<dbReference type="EMBL" id="FTMS01000001">
    <property type="protein sequence ID" value="SIP89345.1"/>
    <property type="molecule type" value="Genomic_DNA"/>
</dbReference>
<dbReference type="RefSeq" id="WP_076487394.1">
    <property type="nucleotide sequence ID" value="NZ_FTMS01000001.1"/>
</dbReference>
<keyword evidence="3" id="KW-1185">Reference proteome</keyword>